<protein>
    <submittedName>
        <fullName evidence="2">Uncharacterized protein</fullName>
    </submittedName>
</protein>
<name>A0ABU6XSX6_9FABA</name>
<comment type="caution">
    <text evidence="2">The sequence shown here is derived from an EMBL/GenBank/DDBJ whole genome shotgun (WGS) entry which is preliminary data.</text>
</comment>
<gene>
    <name evidence="2" type="ORF">PIB30_096984</name>
</gene>
<accession>A0ABU6XSX6</accession>
<sequence length="98" mass="11424">VDSTDESEEVPEYISGEGQEENQNLGVEETEEEVPRVNHEMNPNQEPKEDPEEDQEEDPEMEEEIEDPTSYPYDSHYDWQPSEHVNLLTRPGLLTVHQ</sequence>
<dbReference type="EMBL" id="JASCZI010213796">
    <property type="protein sequence ID" value="MED6201632.1"/>
    <property type="molecule type" value="Genomic_DNA"/>
</dbReference>
<evidence type="ECO:0000256" key="1">
    <source>
        <dbReference type="SAM" id="MobiDB-lite"/>
    </source>
</evidence>
<dbReference type="Proteomes" id="UP001341840">
    <property type="component" value="Unassembled WGS sequence"/>
</dbReference>
<evidence type="ECO:0000313" key="3">
    <source>
        <dbReference type="Proteomes" id="UP001341840"/>
    </source>
</evidence>
<organism evidence="2 3">
    <name type="scientific">Stylosanthes scabra</name>
    <dbReference type="NCBI Taxonomy" id="79078"/>
    <lineage>
        <taxon>Eukaryota</taxon>
        <taxon>Viridiplantae</taxon>
        <taxon>Streptophyta</taxon>
        <taxon>Embryophyta</taxon>
        <taxon>Tracheophyta</taxon>
        <taxon>Spermatophyta</taxon>
        <taxon>Magnoliopsida</taxon>
        <taxon>eudicotyledons</taxon>
        <taxon>Gunneridae</taxon>
        <taxon>Pentapetalae</taxon>
        <taxon>rosids</taxon>
        <taxon>fabids</taxon>
        <taxon>Fabales</taxon>
        <taxon>Fabaceae</taxon>
        <taxon>Papilionoideae</taxon>
        <taxon>50 kb inversion clade</taxon>
        <taxon>dalbergioids sensu lato</taxon>
        <taxon>Dalbergieae</taxon>
        <taxon>Pterocarpus clade</taxon>
        <taxon>Stylosanthes</taxon>
    </lineage>
</organism>
<feature type="region of interest" description="Disordered" evidence="1">
    <location>
        <begin position="1"/>
        <end position="78"/>
    </location>
</feature>
<keyword evidence="3" id="KW-1185">Reference proteome</keyword>
<feature type="compositionally biased region" description="Acidic residues" evidence="1">
    <location>
        <begin position="49"/>
        <end position="67"/>
    </location>
</feature>
<reference evidence="2 3" key="1">
    <citation type="journal article" date="2023" name="Plants (Basel)">
        <title>Bridging the Gap: Combining Genomics and Transcriptomics Approaches to Understand Stylosanthes scabra, an Orphan Legume from the Brazilian Caatinga.</title>
        <authorList>
            <person name="Ferreira-Neto J.R.C."/>
            <person name="da Silva M.D."/>
            <person name="Binneck E."/>
            <person name="de Melo N.F."/>
            <person name="da Silva R.H."/>
            <person name="de Melo A.L.T.M."/>
            <person name="Pandolfi V."/>
            <person name="Bustamante F.O."/>
            <person name="Brasileiro-Vidal A.C."/>
            <person name="Benko-Iseppon A.M."/>
        </authorList>
    </citation>
    <scope>NUCLEOTIDE SEQUENCE [LARGE SCALE GENOMIC DNA]</scope>
    <source>
        <tissue evidence="2">Leaves</tissue>
    </source>
</reference>
<proteinExistence type="predicted"/>
<evidence type="ECO:0000313" key="2">
    <source>
        <dbReference type="EMBL" id="MED6201632.1"/>
    </source>
</evidence>
<feature type="non-terminal residue" evidence="2">
    <location>
        <position position="1"/>
    </location>
</feature>
<feature type="compositionally biased region" description="Acidic residues" evidence="1">
    <location>
        <begin position="1"/>
        <end position="11"/>
    </location>
</feature>